<comment type="similarity">
    <text evidence="6">Belongs to the methyltransferase superfamily. RNA methyltransferase RsmG family.</text>
</comment>
<sequence length="231" mass="25932">MTNEQLKDACTAMHMPLDNEQMAKLHTYAQMLASWNEKMNLTAITEEEEVNEKHFLDSILPLGDVHVLGNICDVGSGAGFPGLVWKIVRPDLTVTLLEPTGKRCTFLQAVIDELHLNEIKVINKRAEDFAKEKRESFDVVTARAVANLSLLSELCLPLVRPDGLFIAMKGLHGDEEAIAAEHAITILGGRKEAEYKHELPSGERINLVYRKVKKTPVMYPRNYGQMKKKPL</sequence>
<reference evidence="7 8" key="1">
    <citation type="submission" date="2022-03" db="EMBL/GenBank/DDBJ databases">
        <title>Novel taxa within the pig intestine.</title>
        <authorList>
            <person name="Wylensek D."/>
            <person name="Bishof K."/>
            <person name="Afrizal A."/>
            <person name="Clavel T."/>
        </authorList>
    </citation>
    <scope>NUCLEOTIDE SEQUENCE [LARGE SCALE GENOMIC DNA]</scope>
    <source>
        <strain evidence="7 8">CLA-KB-P133</strain>
    </source>
</reference>
<evidence type="ECO:0000256" key="6">
    <source>
        <dbReference type="HAMAP-Rule" id="MF_00074"/>
    </source>
</evidence>
<dbReference type="Pfam" id="PF02527">
    <property type="entry name" value="GidB"/>
    <property type="match status" value="1"/>
</dbReference>
<dbReference type="InterPro" id="IPR029063">
    <property type="entry name" value="SAM-dependent_MTases_sf"/>
</dbReference>
<comment type="caution">
    <text evidence="7">The sequence shown here is derived from an EMBL/GenBank/DDBJ whole genome shotgun (WGS) entry which is preliminary data.</text>
</comment>
<evidence type="ECO:0000256" key="4">
    <source>
        <dbReference type="ARBA" id="ARBA00022679"/>
    </source>
</evidence>
<dbReference type="PANTHER" id="PTHR31760">
    <property type="entry name" value="S-ADENOSYL-L-METHIONINE-DEPENDENT METHYLTRANSFERASES SUPERFAMILY PROTEIN"/>
    <property type="match status" value="1"/>
</dbReference>
<dbReference type="GO" id="GO:0005829">
    <property type="term" value="C:cytosol"/>
    <property type="evidence" value="ECO:0007669"/>
    <property type="project" value="TreeGrafter"/>
</dbReference>
<feature type="binding site" evidence="6">
    <location>
        <begin position="98"/>
        <end position="100"/>
    </location>
    <ligand>
        <name>S-adenosyl-L-methionine</name>
        <dbReference type="ChEBI" id="CHEBI:59789"/>
    </ligand>
</feature>
<dbReference type="RefSeq" id="WP_277653005.1">
    <property type="nucleotide sequence ID" value="NZ_JALBUR010000002.1"/>
</dbReference>
<dbReference type="PANTHER" id="PTHR31760:SF0">
    <property type="entry name" value="S-ADENOSYL-L-METHIONINE-DEPENDENT METHYLTRANSFERASES SUPERFAMILY PROTEIN"/>
    <property type="match status" value="1"/>
</dbReference>
<organism evidence="7 8">
    <name type="scientific">Grylomicrobium aquisgranensis</name>
    <dbReference type="NCBI Taxonomy" id="2926318"/>
    <lineage>
        <taxon>Bacteria</taxon>
        <taxon>Bacillati</taxon>
        <taxon>Bacillota</taxon>
        <taxon>Erysipelotrichia</taxon>
        <taxon>Erysipelotrichales</taxon>
        <taxon>Erysipelotrichaceae</taxon>
        <taxon>Grylomicrobium</taxon>
    </lineage>
</organism>
<keyword evidence="2 6" id="KW-0698">rRNA processing</keyword>
<feature type="binding site" evidence="6">
    <location>
        <position position="143"/>
    </location>
    <ligand>
        <name>S-adenosyl-L-methionine</name>
        <dbReference type="ChEBI" id="CHEBI:59789"/>
    </ligand>
</feature>
<comment type="subcellular location">
    <subcellularLocation>
        <location evidence="6">Cytoplasm</location>
    </subcellularLocation>
</comment>
<proteinExistence type="inferred from homology"/>
<dbReference type="AlphaFoldDB" id="A0AB35U0Y4"/>
<feature type="binding site" evidence="6">
    <location>
        <position position="75"/>
    </location>
    <ligand>
        <name>S-adenosyl-L-methionine</name>
        <dbReference type="ChEBI" id="CHEBI:59789"/>
    </ligand>
</feature>
<gene>
    <name evidence="6 7" type="primary">rsmG</name>
    <name evidence="7" type="ORF">MOZ60_01630</name>
</gene>
<keyword evidence="1 6" id="KW-0963">Cytoplasm</keyword>
<keyword evidence="3 6" id="KW-0489">Methyltransferase</keyword>
<evidence type="ECO:0000313" key="8">
    <source>
        <dbReference type="Proteomes" id="UP001286174"/>
    </source>
</evidence>
<evidence type="ECO:0000256" key="3">
    <source>
        <dbReference type="ARBA" id="ARBA00022603"/>
    </source>
</evidence>
<dbReference type="Gene3D" id="3.40.50.150">
    <property type="entry name" value="Vaccinia Virus protein VP39"/>
    <property type="match status" value="1"/>
</dbReference>
<protein>
    <recommendedName>
        <fullName evidence="6">Ribosomal RNA small subunit methyltransferase G</fullName>
        <ecNumber evidence="6">2.1.1.-</ecNumber>
    </recommendedName>
    <alternativeName>
        <fullName evidence="6">16S rRNA 7-methylguanosine methyltransferase</fullName>
        <shortName evidence="6">16S rRNA m7G methyltransferase</shortName>
    </alternativeName>
</protein>
<dbReference type="FunFam" id="3.40.50.150:FF:000041">
    <property type="entry name" value="Ribosomal RNA small subunit methyltransferase G"/>
    <property type="match status" value="1"/>
</dbReference>
<dbReference type="CDD" id="cd02440">
    <property type="entry name" value="AdoMet_MTases"/>
    <property type="match status" value="1"/>
</dbReference>
<feature type="binding site" evidence="6">
    <location>
        <position position="80"/>
    </location>
    <ligand>
        <name>S-adenosyl-L-methionine</name>
        <dbReference type="ChEBI" id="CHEBI:59789"/>
    </ligand>
</feature>
<evidence type="ECO:0000256" key="1">
    <source>
        <dbReference type="ARBA" id="ARBA00022490"/>
    </source>
</evidence>
<dbReference type="NCBIfam" id="TIGR00138">
    <property type="entry name" value="rsmG_gidB"/>
    <property type="match status" value="1"/>
</dbReference>
<keyword evidence="4 6" id="KW-0808">Transferase</keyword>
<dbReference type="EC" id="2.1.1.-" evidence="6"/>
<dbReference type="InterPro" id="IPR003682">
    <property type="entry name" value="rRNA_ssu_MeTfrase_G"/>
</dbReference>
<evidence type="ECO:0000313" key="7">
    <source>
        <dbReference type="EMBL" id="MDX8418791.1"/>
    </source>
</evidence>
<dbReference type="HAMAP" id="MF_00074">
    <property type="entry name" value="16SrRNA_methyltr_G"/>
    <property type="match status" value="1"/>
</dbReference>
<evidence type="ECO:0000256" key="5">
    <source>
        <dbReference type="ARBA" id="ARBA00022691"/>
    </source>
</evidence>
<dbReference type="SUPFAM" id="SSF53335">
    <property type="entry name" value="S-adenosyl-L-methionine-dependent methyltransferases"/>
    <property type="match status" value="1"/>
</dbReference>
<dbReference type="EMBL" id="JALBUR010000002">
    <property type="protein sequence ID" value="MDX8418791.1"/>
    <property type="molecule type" value="Genomic_DNA"/>
</dbReference>
<dbReference type="Proteomes" id="UP001286174">
    <property type="component" value="Unassembled WGS sequence"/>
</dbReference>
<keyword evidence="5 6" id="KW-0949">S-adenosyl-L-methionine</keyword>
<comment type="function">
    <text evidence="6">Specifically methylates the N7 position of a guanine in 16S rRNA.</text>
</comment>
<keyword evidence="8" id="KW-1185">Reference proteome</keyword>
<feature type="binding site" evidence="6">
    <location>
        <begin position="126"/>
        <end position="127"/>
    </location>
    <ligand>
        <name>S-adenosyl-L-methionine</name>
        <dbReference type="ChEBI" id="CHEBI:59789"/>
    </ligand>
</feature>
<evidence type="ECO:0000256" key="2">
    <source>
        <dbReference type="ARBA" id="ARBA00022552"/>
    </source>
</evidence>
<name>A0AB35U0Y4_9FIRM</name>
<dbReference type="PIRSF" id="PIRSF003078">
    <property type="entry name" value="GidB"/>
    <property type="match status" value="1"/>
</dbReference>
<accession>A0AB35U0Y4</accession>
<dbReference type="GO" id="GO:0070043">
    <property type="term" value="F:rRNA (guanine-N7-)-methyltransferase activity"/>
    <property type="evidence" value="ECO:0007669"/>
    <property type="project" value="UniProtKB-UniRule"/>
</dbReference>